<dbReference type="Proteomes" id="UP000636709">
    <property type="component" value="Unassembled WGS sequence"/>
</dbReference>
<protein>
    <submittedName>
        <fullName evidence="1">Uncharacterized protein</fullName>
    </submittedName>
</protein>
<organism evidence="1 2">
    <name type="scientific">Digitaria exilis</name>
    <dbReference type="NCBI Taxonomy" id="1010633"/>
    <lineage>
        <taxon>Eukaryota</taxon>
        <taxon>Viridiplantae</taxon>
        <taxon>Streptophyta</taxon>
        <taxon>Embryophyta</taxon>
        <taxon>Tracheophyta</taxon>
        <taxon>Spermatophyta</taxon>
        <taxon>Magnoliopsida</taxon>
        <taxon>Liliopsida</taxon>
        <taxon>Poales</taxon>
        <taxon>Poaceae</taxon>
        <taxon>PACMAD clade</taxon>
        <taxon>Panicoideae</taxon>
        <taxon>Panicodae</taxon>
        <taxon>Paniceae</taxon>
        <taxon>Anthephorinae</taxon>
        <taxon>Digitaria</taxon>
    </lineage>
</organism>
<name>A0A835B9L1_9POAL</name>
<keyword evidence="2" id="KW-1185">Reference proteome</keyword>
<reference evidence="1" key="1">
    <citation type="submission" date="2020-07" db="EMBL/GenBank/DDBJ databases">
        <title>Genome sequence and genetic diversity analysis of an under-domesticated orphan crop, white fonio (Digitaria exilis).</title>
        <authorList>
            <person name="Bennetzen J.L."/>
            <person name="Chen S."/>
            <person name="Ma X."/>
            <person name="Wang X."/>
            <person name="Yssel A.E.J."/>
            <person name="Chaluvadi S.R."/>
            <person name="Johnson M."/>
            <person name="Gangashetty P."/>
            <person name="Hamidou F."/>
            <person name="Sanogo M.D."/>
            <person name="Zwaenepoel A."/>
            <person name="Wallace J."/>
            <person name="Van De Peer Y."/>
            <person name="Van Deynze A."/>
        </authorList>
    </citation>
    <scope>NUCLEOTIDE SEQUENCE</scope>
    <source>
        <tissue evidence="1">Leaves</tissue>
    </source>
</reference>
<accession>A0A835B9L1</accession>
<evidence type="ECO:0000313" key="1">
    <source>
        <dbReference type="EMBL" id="KAF8684390.1"/>
    </source>
</evidence>
<gene>
    <name evidence="1" type="ORF">HU200_044282</name>
</gene>
<proteinExistence type="predicted"/>
<dbReference type="OrthoDB" id="10424996at2759"/>
<sequence length="160" mass="18240">MALPSVHVYLMAEAELLRLPRVVVLEGVEWVADAPAMLDIFEDKIDEGTGWEVPRIDQLRRASNLDARLRLVRYHILPALDANPADDGALRRLVGQAQAIRRIGTRSPEHGQLRELAIGLGNRLRKVGESKRPPSWLAERIYSLQTHCKKVHKRRYIPFL</sequence>
<dbReference type="AlphaFoldDB" id="A0A835B9L1"/>
<evidence type="ECO:0000313" key="2">
    <source>
        <dbReference type="Proteomes" id="UP000636709"/>
    </source>
</evidence>
<comment type="caution">
    <text evidence="1">The sequence shown here is derived from an EMBL/GenBank/DDBJ whole genome shotgun (WGS) entry which is preliminary data.</text>
</comment>
<dbReference type="EMBL" id="JACEFO010002096">
    <property type="protein sequence ID" value="KAF8684390.1"/>
    <property type="molecule type" value="Genomic_DNA"/>
</dbReference>